<dbReference type="InterPro" id="IPR023214">
    <property type="entry name" value="HAD_sf"/>
</dbReference>
<dbReference type="SFLD" id="SFLDG01129">
    <property type="entry name" value="C1.5:_HAD__Beta-PGM__Phosphata"/>
    <property type="match status" value="1"/>
</dbReference>
<dbReference type="PANTHER" id="PTHR43316">
    <property type="entry name" value="HYDROLASE, HALOACID DELAHOGENASE-RELATED"/>
    <property type="match status" value="1"/>
</dbReference>
<protein>
    <submittedName>
        <fullName evidence="3">Haloacid dehalogenase</fullName>
    </submittedName>
</protein>
<dbReference type="InterPro" id="IPR006328">
    <property type="entry name" value="2-HAD"/>
</dbReference>
<dbReference type="InterPro" id="IPR036412">
    <property type="entry name" value="HAD-like_sf"/>
</dbReference>
<dbReference type="InterPro" id="IPR023198">
    <property type="entry name" value="PGP-like_dom2"/>
</dbReference>
<dbReference type="Gene3D" id="1.10.150.240">
    <property type="entry name" value="Putative phosphatase, domain 2"/>
    <property type="match status" value="1"/>
</dbReference>
<keyword evidence="2" id="KW-0378">Hydrolase</keyword>
<evidence type="ECO:0000256" key="1">
    <source>
        <dbReference type="ARBA" id="ARBA00008106"/>
    </source>
</evidence>
<dbReference type="AlphaFoldDB" id="A0A179V643"/>
<dbReference type="PANTHER" id="PTHR43316:SF3">
    <property type="entry name" value="HALOACID DEHALOGENASE, TYPE II (AFU_ORTHOLOGUE AFUA_2G07750)-RELATED"/>
    <property type="match status" value="1"/>
</dbReference>
<dbReference type="InterPro" id="IPR006439">
    <property type="entry name" value="HAD-SF_hydro_IA"/>
</dbReference>
<dbReference type="RefSeq" id="WP_064633504.1">
    <property type="nucleotide sequence ID" value="NZ_LQYE01000032.1"/>
</dbReference>
<dbReference type="GO" id="GO:0019120">
    <property type="term" value="F:hydrolase activity, acting on acid halide bonds, in C-halide compounds"/>
    <property type="evidence" value="ECO:0007669"/>
    <property type="project" value="InterPro"/>
</dbReference>
<evidence type="ECO:0000256" key="2">
    <source>
        <dbReference type="ARBA" id="ARBA00022801"/>
    </source>
</evidence>
<dbReference type="NCBIfam" id="TIGR01493">
    <property type="entry name" value="HAD-SF-IA-v2"/>
    <property type="match status" value="1"/>
</dbReference>
<reference evidence="3 4" key="1">
    <citation type="submission" date="2016-01" db="EMBL/GenBank/DDBJ databases">
        <title>Mycobacterium immunogenum strain CD11_6 genome sequencing and assembly.</title>
        <authorList>
            <person name="Kaur G."/>
            <person name="Nair G.R."/>
            <person name="Mayilraj S."/>
        </authorList>
    </citation>
    <scope>NUCLEOTIDE SEQUENCE [LARGE SCALE GENOMIC DNA]</scope>
    <source>
        <strain evidence="3 4">CD11-6</strain>
    </source>
</reference>
<dbReference type="SUPFAM" id="SSF56784">
    <property type="entry name" value="HAD-like"/>
    <property type="match status" value="1"/>
</dbReference>
<dbReference type="Pfam" id="PF00702">
    <property type="entry name" value="Hydrolase"/>
    <property type="match status" value="1"/>
</dbReference>
<sequence>MRYKAYLFDVQGTLLDFFEPVSQAVAEYAPELDAAAFTRAWRTDYFERVANLTQSADDWTRVQELYARGFADVCEKFGLPRPRAAHAETVASSWQRLVPWPDVPTGLAALRSRAVVATLSNTDMATMVNVFKRLDISWDAILTAEVFGRFKPDPLVYRGALRYLNVQPHEAAMVAAHPYDLRAAREIGMGTVFVSRAYEYGDPVLAHTDADEEFDQRVADIGEIA</sequence>
<dbReference type="PRINTS" id="PR00413">
    <property type="entry name" value="HADHALOGNASE"/>
</dbReference>
<comment type="similarity">
    <text evidence="1">Belongs to the HAD-like hydrolase superfamily. S-2-haloalkanoic acid dehalogenase family.</text>
</comment>
<dbReference type="Proteomes" id="UP000186919">
    <property type="component" value="Unassembled WGS sequence"/>
</dbReference>
<dbReference type="Gene3D" id="3.40.50.1000">
    <property type="entry name" value="HAD superfamily/HAD-like"/>
    <property type="match status" value="1"/>
</dbReference>
<dbReference type="EMBL" id="LQYE01000032">
    <property type="protein sequence ID" value="OAT66491.1"/>
    <property type="molecule type" value="Genomic_DNA"/>
</dbReference>
<name>A0A179V643_9MYCO</name>
<evidence type="ECO:0000313" key="3">
    <source>
        <dbReference type="EMBL" id="OAT66491.1"/>
    </source>
</evidence>
<accession>A0A179V643</accession>
<comment type="caution">
    <text evidence="3">The sequence shown here is derived from an EMBL/GenBank/DDBJ whole genome shotgun (WGS) entry which is preliminary data.</text>
</comment>
<dbReference type="NCBIfam" id="TIGR01428">
    <property type="entry name" value="HAD_type_II"/>
    <property type="match status" value="1"/>
</dbReference>
<dbReference type="SFLD" id="SFLDS00003">
    <property type="entry name" value="Haloacid_Dehalogenase"/>
    <property type="match status" value="1"/>
</dbReference>
<organism evidence="3 4">
    <name type="scientific">Mycobacteroides immunogenum</name>
    <dbReference type="NCBI Taxonomy" id="83262"/>
    <lineage>
        <taxon>Bacteria</taxon>
        <taxon>Bacillati</taxon>
        <taxon>Actinomycetota</taxon>
        <taxon>Actinomycetes</taxon>
        <taxon>Mycobacteriales</taxon>
        <taxon>Mycobacteriaceae</taxon>
        <taxon>Mycobacteroides</taxon>
    </lineage>
</organism>
<proteinExistence type="inferred from homology"/>
<dbReference type="InterPro" id="IPR051540">
    <property type="entry name" value="S-2-haloacid_dehalogenase"/>
</dbReference>
<gene>
    <name evidence="3" type="ORF">AWB85_17440</name>
</gene>
<evidence type="ECO:0000313" key="4">
    <source>
        <dbReference type="Proteomes" id="UP000186919"/>
    </source>
</evidence>